<proteinExistence type="predicted"/>
<protein>
    <recommendedName>
        <fullName evidence="2">GTA TIM-barrel-like domain-containing protein</fullName>
    </recommendedName>
</protein>
<accession>A0ABD7SE41</accession>
<evidence type="ECO:0000313" key="4">
    <source>
        <dbReference type="Proteomes" id="UP000320455"/>
    </source>
</evidence>
<feature type="region of interest" description="Disordered" evidence="1">
    <location>
        <begin position="445"/>
        <end position="466"/>
    </location>
</feature>
<dbReference type="Proteomes" id="UP000320455">
    <property type="component" value="Unassembled WGS sequence"/>
</dbReference>
<dbReference type="AlphaFoldDB" id="A0ABD7SE41"/>
<gene>
    <name evidence="3" type="ORF">FQK01_02955</name>
</gene>
<evidence type="ECO:0000256" key="1">
    <source>
        <dbReference type="SAM" id="MobiDB-lite"/>
    </source>
</evidence>
<comment type="caution">
    <text evidence="3">The sequence shown here is derived from an EMBL/GenBank/DDBJ whole genome shotgun (WGS) entry which is preliminary data.</text>
</comment>
<keyword evidence="4" id="KW-1185">Reference proteome</keyword>
<dbReference type="EMBL" id="VOCK01000003">
    <property type="protein sequence ID" value="TWQ56495.1"/>
    <property type="molecule type" value="Genomic_DNA"/>
</dbReference>
<organism evidence="3 4">
    <name type="scientific">Xanthomonas vasicola</name>
    <dbReference type="NCBI Taxonomy" id="56459"/>
    <lineage>
        <taxon>Bacteria</taxon>
        <taxon>Pseudomonadati</taxon>
        <taxon>Pseudomonadota</taxon>
        <taxon>Gammaproteobacteria</taxon>
        <taxon>Lysobacterales</taxon>
        <taxon>Lysobacteraceae</taxon>
        <taxon>Xanthomonas</taxon>
    </lineage>
</organism>
<reference evidence="4" key="1">
    <citation type="journal article" date="2020" name="Phytopathology">
        <title>Genomic acquisitions in emerging populations of Xanthomonas vasicola pv. vasculorum infecting corn in the U.S. and Argentina.</title>
        <authorList>
            <person name="Perez-Quintero A.L."/>
        </authorList>
    </citation>
    <scope>NUCLEOTIDE SEQUENCE [LARGE SCALE GENOMIC DNA]</scope>
    <source>
        <strain evidence="4">Xvh-L</strain>
    </source>
</reference>
<evidence type="ECO:0000259" key="2">
    <source>
        <dbReference type="Pfam" id="PF13547"/>
    </source>
</evidence>
<feature type="domain" description="GTA TIM-barrel-like" evidence="2">
    <location>
        <begin position="318"/>
        <end position="498"/>
    </location>
</feature>
<evidence type="ECO:0000313" key="3">
    <source>
        <dbReference type="EMBL" id="TWQ56495.1"/>
    </source>
</evidence>
<dbReference type="Gene3D" id="3.20.20.80">
    <property type="entry name" value="Glycosidases"/>
    <property type="match status" value="1"/>
</dbReference>
<dbReference type="InterPro" id="IPR025195">
    <property type="entry name" value="GTA_TIM_dom"/>
</dbReference>
<dbReference type="RefSeq" id="WP_039437097.1">
    <property type="nucleotide sequence ID" value="NZ_JAUPCI020000040.1"/>
</dbReference>
<feature type="compositionally biased region" description="Polar residues" evidence="1">
    <location>
        <begin position="445"/>
        <end position="456"/>
    </location>
</feature>
<dbReference type="Pfam" id="PF13547">
    <property type="entry name" value="GTA_TIM"/>
    <property type="match status" value="1"/>
</dbReference>
<name>A0ABD7SE41_XANVA</name>
<sequence>MADPGYLSNAELANKLVALVQKYNIFTGEQVEFFTTDQPTVSIIVADGSTITVPSLSAILAGSGSGGIAIFESVAEGIAAVGDGQLFFVTVDSGSYLGLYRKSGLIGEEVGRYPSRDAIDGTAVHAEIGSAVGHADAVMLTPFNEFDLDTVPQVDTAGRGFNTVMDEIINNVTLANAKANFHFTVRDNLARLTGVRTVCVWTQWFSVCSSLDGANPGIVQPAINADIASKLSNPTQWSVSGVAAAGALQLQGSAGGTQDDGAQVRGMKHLLDRGYEVGFVPIVLGRVSGSGLAESQSLVWRGFFHWASTSLFSAWLDSYKAMHAHYIALFLANGITPAWWYLASEFSAIEKSAPDAQWAMWVAACAQIAADVRAAFPECRIAYAANYTEYGVGTDFRVDAIWTQPNIDEVGIEWYFRLTSGVTGSAESVVAGLAAGEDMDYTYSTSDGNQRKLSGSSGQGKAHETRTPIDASAGIKNTVGFWQGAHYVPKQAGFIAQASPQPGYGRGYDPYGLPGMTGNAVVAVAPGVTYPGTSGAHYPPTGSSTYLLCDGTATAGYGQFKTPTFSGGTQTEWRLEVDFQVTATPAGNYARVLRLGGAVEIMADGSTLKLGVGPDGNQYFADLGALNTSAHTLVASLNIGTGLLTIVYDGVSAQYSIPAAQRPAIPSNADFVIGGYNTNSNLMPLRAHRLQLTFVRDGVRWGGTFHFDDTYAGVRTAWVPKMKKISATELGYASIGGTCIEPSQFVYADLGSSAMPLPAILDSTTRAIYQSFIAKGWKPAEVYASYGSNFNYAPFEQFYALRETLRYMRALQQRGMLKSICLYNLDARPAAAMAATLGGALYYADAPMSVFGHSLNGKLAGGSTLYHNRILQKGSIL</sequence>